<feature type="chain" id="PRO_5046222932" evidence="1">
    <location>
        <begin position="29"/>
        <end position="800"/>
    </location>
</feature>
<reference evidence="2 3" key="1">
    <citation type="submission" date="2024-02" db="EMBL/GenBank/DDBJ databases">
        <authorList>
            <person name="Chen Y."/>
            <person name="Shah S."/>
            <person name="Dougan E. K."/>
            <person name="Thang M."/>
            <person name="Chan C."/>
        </authorList>
    </citation>
    <scope>NUCLEOTIDE SEQUENCE [LARGE SCALE GENOMIC DNA]</scope>
</reference>
<dbReference type="InterPro" id="IPR050587">
    <property type="entry name" value="GNT1/Glycosyltrans_8"/>
</dbReference>
<comment type="caution">
    <text evidence="2">The sequence shown here is derived from an EMBL/GenBank/DDBJ whole genome shotgun (WGS) entry which is preliminary data.</text>
</comment>
<gene>
    <name evidence="2" type="ORF">CCMP2556_LOCUS42873</name>
</gene>
<evidence type="ECO:0000256" key="1">
    <source>
        <dbReference type="SAM" id="SignalP"/>
    </source>
</evidence>
<evidence type="ECO:0000313" key="3">
    <source>
        <dbReference type="Proteomes" id="UP001642484"/>
    </source>
</evidence>
<organism evidence="2 3">
    <name type="scientific">Durusdinium trenchii</name>
    <dbReference type="NCBI Taxonomy" id="1381693"/>
    <lineage>
        <taxon>Eukaryota</taxon>
        <taxon>Sar</taxon>
        <taxon>Alveolata</taxon>
        <taxon>Dinophyceae</taxon>
        <taxon>Suessiales</taxon>
        <taxon>Symbiodiniaceae</taxon>
        <taxon>Durusdinium</taxon>
    </lineage>
</organism>
<name>A0ABP0QPC3_9DINO</name>
<dbReference type="PANTHER" id="PTHR11183">
    <property type="entry name" value="GLYCOGENIN SUBFAMILY MEMBER"/>
    <property type="match status" value="1"/>
</dbReference>
<dbReference type="EMBL" id="CAXAMN010024694">
    <property type="protein sequence ID" value="CAK9089001.1"/>
    <property type="molecule type" value="Genomic_DNA"/>
</dbReference>
<feature type="signal peptide" evidence="1">
    <location>
        <begin position="1"/>
        <end position="28"/>
    </location>
</feature>
<accession>A0ABP0QPC3</accession>
<dbReference type="Proteomes" id="UP001642484">
    <property type="component" value="Unassembled WGS sequence"/>
</dbReference>
<sequence length="800" mass="90522">MAPSSGLGGILACTVACLASCLALGADAFSVEEFGADSRLWHLKTVARSQCLRAVRFHGVTKHSGIGSPVHWRTLANTVESKLRGVGYRYGWRRFGGLALEHHMCQRRSTNLDDCIANSEVCPLGAMVGHVLMLLSHPESYAFDLRLLDSHEQVHRWEILGASLGYFIWNLPGVRLLDVLYSGWPVFKLLRALRSHFWRFKGQGTLAALEFAKQLHAAKNTRDAADRTGSLNRLDVDYLSAISLCKIVPSHGMENWTGSCPLAQAHQALEAAEVAVKQADLEEMERCVETAHQHLKEFLWWFQPPNEGWKAPAARISTLMLVASDCLLPILSRLQKHINRRLQIRAVMQPPQDTGAAGVPVSICPAHPEQGILSSEAAYIKDFHDVLHEMDSFGQSAMKFQPKANETSKEAWVAFLWGGTSASAVKAAALNSEVIRTMAYSVRKWEAARRTFLVLTVGQVPEVLIAELQAEGLEVRSVRNNETLPMWQSTYIRKPKHVGDWFSDRGLKRSFAQLAAWTLTEFERVVILDGDTLMLRSCDELFRLPTLLAAAPEMHRDQEDIGNLDREGRTYLLNAGVMFLRPNLFTFMRTKAMVATEHFRYLAEKIGVMGEANFQSLTDTYLAAENFWRVGSVLWDDQGRFEGCLIRGTSVRSARNIITAWKATGKIHCLLPIDYNFCADFPHVFFSSWDFLTHEKGRKNTSSVNEANQRQRKSLMRETVKWYRDMGWLRAMLQLQGLFHLHQRPSGTPKIVHFPGHLRKPWQRWLPLARSPWDELWWQAHDAMCAAQKAPCRLSCEVWV</sequence>
<protein>
    <submittedName>
        <fullName evidence="2">Uncharacterized protein</fullName>
    </submittedName>
</protein>
<dbReference type="Gene3D" id="3.90.550.10">
    <property type="entry name" value="Spore Coat Polysaccharide Biosynthesis Protein SpsA, Chain A"/>
    <property type="match status" value="1"/>
</dbReference>
<proteinExistence type="predicted"/>
<dbReference type="InterPro" id="IPR029044">
    <property type="entry name" value="Nucleotide-diphossugar_trans"/>
</dbReference>
<keyword evidence="1" id="KW-0732">Signal</keyword>
<dbReference type="SUPFAM" id="SSF53448">
    <property type="entry name" value="Nucleotide-diphospho-sugar transferases"/>
    <property type="match status" value="1"/>
</dbReference>
<keyword evidence="3" id="KW-1185">Reference proteome</keyword>
<evidence type="ECO:0000313" key="2">
    <source>
        <dbReference type="EMBL" id="CAK9089001.1"/>
    </source>
</evidence>